<feature type="domain" description="Orn/DAP/Arg decarboxylase 2 N-terminal" evidence="6">
    <location>
        <begin position="102"/>
        <end position="311"/>
    </location>
</feature>
<dbReference type="Proteomes" id="UP000002630">
    <property type="component" value="Linkage Group LG23"/>
</dbReference>
<feature type="compositionally biased region" description="Pro residues" evidence="5">
    <location>
        <begin position="388"/>
        <end position="400"/>
    </location>
</feature>
<dbReference type="PROSITE" id="PS00879">
    <property type="entry name" value="ODR_DC_2_2"/>
    <property type="match status" value="1"/>
</dbReference>
<evidence type="ECO:0000256" key="4">
    <source>
        <dbReference type="ARBA" id="ARBA00023239"/>
    </source>
</evidence>
<name>D7G2S0_ECTSI</name>
<keyword evidence="3" id="KW-0663">Pyridoxal phosphate</keyword>
<dbReference type="EC" id="4.1.1.17" evidence="7"/>
<keyword evidence="4 7" id="KW-0456">Lyase</keyword>
<dbReference type="SUPFAM" id="SSF51419">
    <property type="entry name" value="PLP-binding barrel"/>
    <property type="match status" value="1"/>
</dbReference>
<dbReference type="InterPro" id="IPR022644">
    <property type="entry name" value="De-COase2_N"/>
</dbReference>
<feature type="region of interest" description="Disordered" evidence="5">
    <location>
        <begin position="510"/>
        <end position="563"/>
    </location>
</feature>
<evidence type="ECO:0000313" key="7">
    <source>
        <dbReference type="EMBL" id="CBJ26895.1"/>
    </source>
</evidence>
<dbReference type="AlphaFoldDB" id="D7G2S0"/>
<dbReference type="PRINTS" id="PR01179">
    <property type="entry name" value="ODADCRBXLASE"/>
</dbReference>
<evidence type="ECO:0000256" key="1">
    <source>
        <dbReference type="ARBA" id="ARBA00001933"/>
    </source>
</evidence>
<evidence type="ECO:0000256" key="2">
    <source>
        <dbReference type="ARBA" id="ARBA00008872"/>
    </source>
</evidence>
<dbReference type="PRINTS" id="PR01182">
    <property type="entry name" value="ORNDCRBXLASE"/>
</dbReference>
<dbReference type="GO" id="GO:0033387">
    <property type="term" value="P:putrescine biosynthetic process from arginine, via ornithine"/>
    <property type="evidence" value="ECO:0007669"/>
    <property type="project" value="TreeGrafter"/>
</dbReference>
<evidence type="ECO:0000259" key="6">
    <source>
        <dbReference type="Pfam" id="PF02784"/>
    </source>
</evidence>
<dbReference type="FunFam" id="3.20.20.10:FF:000008">
    <property type="entry name" value="Ornithine decarboxylase"/>
    <property type="match status" value="1"/>
</dbReference>
<evidence type="ECO:0000256" key="5">
    <source>
        <dbReference type="SAM" id="MobiDB-lite"/>
    </source>
</evidence>
<dbReference type="PANTHER" id="PTHR11482:SF6">
    <property type="entry name" value="ORNITHINE DECARBOXYLASE 1-RELATED"/>
    <property type="match status" value="1"/>
</dbReference>
<dbReference type="EMBL" id="FN649748">
    <property type="protein sequence ID" value="CBJ26895.1"/>
    <property type="molecule type" value="Genomic_DNA"/>
</dbReference>
<dbReference type="GO" id="GO:0004586">
    <property type="term" value="F:ornithine decarboxylase activity"/>
    <property type="evidence" value="ECO:0007669"/>
    <property type="project" value="UniProtKB-EC"/>
</dbReference>
<gene>
    <name evidence="7" type="primary">ODC</name>
    <name evidence="7" type="ORF">Esi_0048_0123</name>
</gene>
<dbReference type="InterPro" id="IPR022657">
    <property type="entry name" value="De-COase2_CS"/>
</dbReference>
<dbReference type="InterPro" id="IPR000183">
    <property type="entry name" value="Orn/DAP/Arg_de-COase"/>
</dbReference>
<dbReference type="InterPro" id="IPR002433">
    <property type="entry name" value="Orn_de-COase"/>
</dbReference>
<dbReference type="InterPro" id="IPR009006">
    <property type="entry name" value="Ala_racemase/Decarboxylase_C"/>
</dbReference>
<dbReference type="Gene3D" id="3.20.20.10">
    <property type="entry name" value="Alanine racemase"/>
    <property type="match status" value="1"/>
</dbReference>
<dbReference type="STRING" id="2880.D7G2S0"/>
<dbReference type="InParanoid" id="D7G2S0"/>
<accession>D7G2S0</accession>
<keyword evidence="8" id="KW-1185">Reference proteome</keyword>
<dbReference type="EMBL" id="FN648685">
    <property type="protein sequence ID" value="CBJ26895.1"/>
    <property type="molecule type" value="Genomic_DNA"/>
</dbReference>
<proteinExistence type="inferred from homology"/>
<dbReference type="eggNOG" id="KOG0622">
    <property type="taxonomic scope" value="Eukaryota"/>
</dbReference>
<dbReference type="PANTHER" id="PTHR11482">
    <property type="entry name" value="ARGININE/DIAMINOPIMELATE/ORNITHINE DECARBOXYLASE"/>
    <property type="match status" value="1"/>
</dbReference>
<evidence type="ECO:0000256" key="3">
    <source>
        <dbReference type="ARBA" id="ARBA00022898"/>
    </source>
</evidence>
<evidence type="ECO:0000313" key="8">
    <source>
        <dbReference type="Proteomes" id="UP000002630"/>
    </source>
</evidence>
<organism evidence="7 8">
    <name type="scientific">Ectocarpus siliculosus</name>
    <name type="common">Brown alga</name>
    <name type="synonym">Conferva siliculosa</name>
    <dbReference type="NCBI Taxonomy" id="2880"/>
    <lineage>
        <taxon>Eukaryota</taxon>
        <taxon>Sar</taxon>
        <taxon>Stramenopiles</taxon>
        <taxon>Ochrophyta</taxon>
        <taxon>PX clade</taxon>
        <taxon>Phaeophyceae</taxon>
        <taxon>Ectocarpales</taxon>
        <taxon>Ectocarpaceae</taxon>
        <taxon>Ectocarpus</taxon>
    </lineage>
</organism>
<comment type="cofactor">
    <cofactor evidence="1">
        <name>pyridoxal 5'-phosphate</name>
        <dbReference type="ChEBI" id="CHEBI:597326"/>
    </cofactor>
</comment>
<feature type="region of interest" description="Disordered" evidence="5">
    <location>
        <begin position="321"/>
        <end position="400"/>
    </location>
</feature>
<comment type="similarity">
    <text evidence="2">Belongs to the Orn/Lys/Arg decarboxylase class-II family.</text>
</comment>
<dbReference type="OrthoDB" id="5034579at2759"/>
<dbReference type="InterPro" id="IPR029066">
    <property type="entry name" value="PLP-binding_barrel"/>
</dbReference>
<feature type="compositionally biased region" description="Gly residues" evidence="5">
    <location>
        <begin position="348"/>
        <end position="360"/>
    </location>
</feature>
<dbReference type="SUPFAM" id="SSF50621">
    <property type="entry name" value="Alanine racemase C-terminal domain-like"/>
    <property type="match status" value="1"/>
</dbReference>
<sequence>MAMEPLTSAVKLLLDTQLDRAVDFTALSMLPNVADGGSTADVSSRRLPQVPVAGSKGWLPSMVEVGRQEARLRDTADESTGGDLGGGSTSSDVFFAVDLECVLHKYRRWHDCFPRVKPFYAVKCNPNSEVVRVLAATPGCGFDCASPAEMDQVLECGVDPSRIIYANPCKDLAALEHALSAGVATMTFDSKDELYKIRRLLDTRAKVSDGGLGESSVVQLVLRLRVPDSHSDCPLGEKYGAPEEACSELISLAVELRLPLVGISFHCGSGCQNAQAYPEALAVAKSVFDLAAQKGVMLTLLDIGGGFPGWDGSEYVYRRPSPDDGTAAAAAATRESSPPSATDAAATPGGGDEPDGGSGGTASACTVSGDGGGVKGGGEDVSDGCSLPCPPRPPPPPPPLSLAEIARVTLPVLDELFPPGSGVQVIAEPGRYFVEASHLLLARIYAKRSLALQVGADASSNAGGDNTTTTTTTDDGRRRKTTAYYIAEGVNGCFKDRVLCGVNFEPCPVSSPPAGHRAPPGGAPQHGDDRAGQSAAPAPALAPAPSPAEGQEGGGEGEGAGDADEEHAVVMGPSGLPTDVVARKRLPSSLGPGDWLYFSQMGAYTASIATVASSAVLEASICYVASTPAAAADV</sequence>
<reference evidence="7 8" key="1">
    <citation type="journal article" date="2010" name="Nature">
        <title>The Ectocarpus genome and the independent evolution of multicellularity in brown algae.</title>
        <authorList>
            <person name="Cock J.M."/>
            <person name="Sterck L."/>
            <person name="Rouze P."/>
            <person name="Scornet D."/>
            <person name="Allen A.E."/>
            <person name="Amoutzias G."/>
            <person name="Anthouard V."/>
            <person name="Artiguenave F."/>
            <person name="Aury J.M."/>
            <person name="Badger J.H."/>
            <person name="Beszteri B."/>
            <person name="Billiau K."/>
            <person name="Bonnet E."/>
            <person name="Bothwell J.H."/>
            <person name="Bowler C."/>
            <person name="Boyen C."/>
            <person name="Brownlee C."/>
            <person name="Carrano C.J."/>
            <person name="Charrier B."/>
            <person name="Cho G.Y."/>
            <person name="Coelho S.M."/>
            <person name="Collen J."/>
            <person name="Corre E."/>
            <person name="Da Silva C."/>
            <person name="Delage L."/>
            <person name="Delaroque N."/>
            <person name="Dittami S.M."/>
            <person name="Doulbeau S."/>
            <person name="Elias M."/>
            <person name="Farnham G."/>
            <person name="Gachon C.M."/>
            <person name="Gschloessl B."/>
            <person name="Heesch S."/>
            <person name="Jabbari K."/>
            <person name="Jubin C."/>
            <person name="Kawai H."/>
            <person name="Kimura K."/>
            <person name="Kloareg B."/>
            <person name="Kupper F.C."/>
            <person name="Lang D."/>
            <person name="Le Bail A."/>
            <person name="Leblanc C."/>
            <person name="Lerouge P."/>
            <person name="Lohr M."/>
            <person name="Lopez P.J."/>
            <person name="Martens C."/>
            <person name="Maumus F."/>
            <person name="Michel G."/>
            <person name="Miranda-Saavedra D."/>
            <person name="Morales J."/>
            <person name="Moreau H."/>
            <person name="Motomura T."/>
            <person name="Nagasato C."/>
            <person name="Napoli C.A."/>
            <person name="Nelson D.R."/>
            <person name="Nyvall-Collen P."/>
            <person name="Peters A.F."/>
            <person name="Pommier C."/>
            <person name="Potin P."/>
            <person name="Poulain J."/>
            <person name="Quesneville H."/>
            <person name="Read B."/>
            <person name="Rensing S.A."/>
            <person name="Ritter A."/>
            <person name="Rousvoal S."/>
            <person name="Samanta M."/>
            <person name="Samson G."/>
            <person name="Schroeder D.C."/>
            <person name="Segurens B."/>
            <person name="Strittmatter M."/>
            <person name="Tonon T."/>
            <person name="Tregear J.W."/>
            <person name="Valentin K."/>
            <person name="von Dassow P."/>
            <person name="Yamagishi T."/>
            <person name="Van de Peer Y."/>
            <person name="Wincker P."/>
        </authorList>
    </citation>
    <scope>NUCLEOTIDE SEQUENCE [LARGE SCALE GENOMIC DNA]</scope>
    <source>
        <strain evidence="8">Ec32 / CCAP1310/4</strain>
    </source>
</reference>
<dbReference type="Pfam" id="PF02784">
    <property type="entry name" value="Orn_Arg_deC_N"/>
    <property type="match status" value="1"/>
</dbReference>
<dbReference type="Gene3D" id="2.40.37.10">
    <property type="entry name" value="Lyase, Ornithine Decarboxylase, Chain A, domain 1"/>
    <property type="match status" value="1"/>
</dbReference>
<dbReference type="GO" id="GO:0005737">
    <property type="term" value="C:cytoplasm"/>
    <property type="evidence" value="ECO:0007669"/>
    <property type="project" value="TreeGrafter"/>
</dbReference>
<protein>
    <submittedName>
        <fullName evidence="7">Ornithine decarboxylase</fullName>
        <ecNumber evidence="7">4.1.1.17</ecNumber>
    </submittedName>
</protein>
<feature type="compositionally biased region" description="Low complexity" evidence="5">
    <location>
        <begin position="327"/>
        <end position="347"/>
    </location>
</feature>